<gene>
    <name evidence="8" type="ORF">DM02DRAFT_494548</name>
</gene>
<organism evidence="8 9">
    <name type="scientific">Periconia macrospinosa</name>
    <dbReference type="NCBI Taxonomy" id="97972"/>
    <lineage>
        <taxon>Eukaryota</taxon>
        <taxon>Fungi</taxon>
        <taxon>Dikarya</taxon>
        <taxon>Ascomycota</taxon>
        <taxon>Pezizomycotina</taxon>
        <taxon>Dothideomycetes</taxon>
        <taxon>Pleosporomycetidae</taxon>
        <taxon>Pleosporales</taxon>
        <taxon>Massarineae</taxon>
        <taxon>Periconiaceae</taxon>
        <taxon>Periconia</taxon>
    </lineage>
</organism>
<proteinExistence type="inferred from homology"/>
<feature type="transmembrane region" description="Helical" evidence="6">
    <location>
        <begin position="16"/>
        <end position="38"/>
    </location>
</feature>
<dbReference type="InterPro" id="IPR052337">
    <property type="entry name" value="SAT4-like"/>
</dbReference>
<dbReference type="EMBL" id="KZ805361">
    <property type="protein sequence ID" value="PVI01190.1"/>
    <property type="molecule type" value="Genomic_DNA"/>
</dbReference>
<reference evidence="8 9" key="1">
    <citation type="journal article" date="2018" name="Sci. Rep.">
        <title>Comparative genomics provides insights into the lifestyle and reveals functional heterogeneity of dark septate endophytic fungi.</title>
        <authorList>
            <person name="Knapp D.G."/>
            <person name="Nemeth J.B."/>
            <person name="Barry K."/>
            <person name="Hainaut M."/>
            <person name="Henrissat B."/>
            <person name="Johnson J."/>
            <person name="Kuo A."/>
            <person name="Lim J.H.P."/>
            <person name="Lipzen A."/>
            <person name="Nolan M."/>
            <person name="Ohm R.A."/>
            <person name="Tamas L."/>
            <person name="Grigoriev I.V."/>
            <person name="Spatafora J.W."/>
            <person name="Nagy L.G."/>
            <person name="Kovacs G.M."/>
        </authorList>
    </citation>
    <scope>NUCLEOTIDE SEQUENCE [LARGE SCALE GENOMIC DNA]</scope>
    <source>
        <strain evidence="8 9">DSE2036</strain>
    </source>
</reference>
<feature type="non-terminal residue" evidence="8">
    <location>
        <position position="288"/>
    </location>
</feature>
<evidence type="ECO:0000256" key="4">
    <source>
        <dbReference type="ARBA" id="ARBA00023136"/>
    </source>
</evidence>
<feature type="transmembrane region" description="Helical" evidence="6">
    <location>
        <begin position="93"/>
        <end position="117"/>
    </location>
</feature>
<evidence type="ECO:0000256" key="2">
    <source>
        <dbReference type="ARBA" id="ARBA00022692"/>
    </source>
</evidence>
<evidence type="ECO:0000313" key="9">
    <source>
        <dbReference type="Proteomes" id="UP000244855"/>
    </source>
</evidence>
<dbReference type="Pfam" id="PF20684">
    <property type="entry name" value="Fung_rhodopsin"/>
    <property type="match status" value="1"/>
</dbReference>
<keyword evidence="2 6" id="KW-0812">Transmembrane</keyword>
<dbReference type="InterPro" id="IPR049326">
    <property type="entry name" value="Rhodopsin_dom_fungi"/>
</dbReference>
<feature type="transmembrane region" description="Helical" evidence="6">
    <location>
        <begin position="248"/>
        <end position="269"/>
    </location>
</feature>
<evidence type="ECO:0000256" key="3">
    <source>
        <dbReference type="ARBA" id="ARBA00022989"/>
    </source>
</evidence>
<evidence type="ECO:0000313" key="8">
    <source>
        <dbReference type="EMBL" id="PVI01190.1"/>
    </source>
</evidence>
<dbReference type="OrthoDB" id="5329176at2759"/>
<evidence type="ECO:0000259" key="7">
    <source>
        <dbReference type="Pfam" id="PF20684"/>
    </source>
</evidence>
<evidence type="ECO:0000256" key="5">
    <source>
        <dbReference type="ARBA" id="ARBA00038359"/>
    </source>
</evidence>
<dbReference type="GO" id="GO:0016020">
    <property type="term" value="C:membrane"/>
    <property type="evidence" value="ECO:0007669"/>
    <property type="project" value="UniProtKB-SubCell"/>
</dbReference>
<comment type="similarity">
    <text evidence="5">Belongs to the SAT4 family.</text>
</comment>
<keyword evidence="3 6" id="KW-1133">Transmembrane helix</keyword>
<keyword evidence="4 6" id="KW-0472">Membrane</keyword>
<feature type="transmembrane region" description="Helical" evidence="6">
    <location>
        <begin position="171"/>
        <end position="194"/>
    </location>
</feature>
<comment type="subcellular location">
    <subcellularLocation>
        <location evidence="1">Membrane</location>
        <topology evidence="1">Multi-pass membrane protein</topology>
    </subcellularLocation>
</comment>
<sequence>LDEKLLPGAEKARQEGALGISVFMTIIGMTAVGLRVYTRAVVIRNMGPEDWTAIVAALFTLIFLILLLVSAKYGMGYSIMSVTPEMVVQNIKLGLAIVVVYKMTVTLIKISILLMYLRLAVNQTFTYACKGSIALLALYQFIVIIIVPVECTPLKRLWNPTVQGHCIDINAFYYITSAFHIFMDVWILILPYKLIITIPRPLRERLAVYSIFGLGFFGTICAIVRFNYLAIVNNSRDPFYDSLPINTWSIIEVNVGMVCASLPTLRPLFSKAQRQRTRQALKNPDEEA</sequence>
<dbReference type="AlphaFoldDB" id="A0A2V1DWI2"/>
<accession>A0A2V1DWI2</accession>
<dbReference type="PANTHER" id="PTHR33048:SF123">
    <property type="entry name" value="INTEGRAL MEMBRANE PROTEIN"/>
    <property type="match status" value="1"/>
</dbReference>
<dbReference type="PANTHER" id="PTHR33048">
    <property type="entry name" value="PTH11-LIKE INTEGRAL MEMBRANE PROTEIN (AFU_ORTHOLOGUE AFUA_5G11245)"/>
    <property type="match status" value="1"/>
</dbReference>
<feature type="transmembrane region" description="Helical" evidence="6">
    <location>
        <begin position="50"/>
        <end position="73"/>
    </location>
</feature>
<name>A0A2V1DWI2_9PLEO</name>
<keyword evidence="9" id="KW-1185">Reference proteome</keyword>
<dbReference type="STRING" id="97972.A0A2V1DWI2"/>
<feature type="domain" description="Rhodopsin" evidence="7">
    <location>
        <begin position="34"/>
        <end position="271"/>
    </location>
</feature>
<feature type="non-terminal residue" evidence="8">
    <location>
        <position position="1"/>
    </location>
</feature>
<evidence type="ECO:0000256" key="1">
    <source>
        <dbReference type="ARBA" id="ARBA00004141"/>
    </source>
</evidence>
<evidence type="ECO:0000256" key="6">
    <source>
        <dbReference type="SAM" id="Phobius"/>
    </source>
</evidence>
<protein>
    <recommendedName>
        <fullName evidence="7">Rhodopsin domain-containing protein</fullName>
    </recommendedName>
</protein>
<feature type="transmembrane region" description="Helical" evidence="6">
    <location>
        <begin position="206"/>
        <end position="228"/>
    </location>
</feature>
<feature type="transmembrane region" description="Helical" evidence="6">
    <location>
        <begin position="129"/>
        <end position="149"/>
    </location>
</feature>
<dbReference type="Proteomes" id="UP000244855">
    <property type="component" value="Unassembled WGS sequence"/>
</dbReference>